<feature type="modified residue" description="4-aspartylphosphate" evidence="11">
    <location>
        <position position="487"/>
    </location>
</feature>
<dbReference type="InterPro" id="IPR003661">
    <property type="entry name" value="HisK_dim/P_dom"/>
</dbReference>
<dbReference type="SUPFAM" id="SSF52172">
    <property type="entry name" value="CheY-like"/>
    <property type="match status" value="1"/>
</dbReference>
<evidence type="ECO:0000259" key="14">
    <source>
        <dbReference type="PROSITE" id="PS50112"/>
    </source>
</evidence>
<feature type="domain" description="Response regulatory" evidence="13">
    <location>
        <begin position="438"/>
        <end position="555"/>
    </location>
</feature>
<dbReference type="SUPFAM" id="SSF55874">
    <property type="entry name" value="ATPase domain of HSP90 chaperone/DNA topoisomerase II/histidine kinase"/>
    <property type="match status" value="1"/>
</dbReference>
<evidence type="ECO:0000259" key="12">
    <source>
        <dbReference type="PROSITE" id="PS50109"/>
    </source>
</evidence>
<evidence type="ECO:0000256" key="10">
    <source>
        <dbReference type="ARBA" id="ARBA00068150"/>
    </source>
</evidence>
<dbReference type="AlphaFoldDB" id="F3YX67"/>
<dbReference type="Pfam" id="PF02518">
    <property type="entry name" value="HATPase_c"/>
    <property type="match status" value="1"/>
</dbReference>
<dbReference type="CDD" id="cd00130">
    <property type="entry name" value="PAS"/>
    <property type="match status" value="1"/>
</dbReference>
<dbReference type="InterPro" id="IPR036097">
    <property type="entry name" value="HisK_dim/P_sf"/>
</dbReference>
<dbReference type="eggNOG" id="COG2205">
    <property type="taxonomic scope" value="Bacteria"/>
</dbReference>
<keyword evidence="7" id="KW-0067">ATP-binding</keyword>
<keyword evidence="16" id="KW-1185">Reference proteome</keyword>
<dbReference type="Pfam" id="PF08448">
    <property type="entry name" value="PAS_4"/>
    <property type="match status" value="1"/>
</dbReference>
<comment type="subunit">
    <text evidence="9">At low DSF concentrations, interacts with RpfF.</text>
</comment>
<dbReference type="CDD" id="cd16922">
    <property type="entry name" value="HATPase_EvgS-ArcB-TorS-like"/>
    <property type="match status" value="1"/>
</dbReference>
<dbReference type="Gene3D" id="3.40.50.2300">
    <property type="match status" value="1"/>
</dbReference>
<dbReference type="GO" id="GO:0000155">
    <property type="term" value="F:phosphorelay sensor kinase activity"/>
    <property type="evidence" value="ECO:0007669"/>
    <property type="project" value="InterPro"/>
</dbReference>
<evidence type="ECO:0000256" key="1">
    <source>
        <dbReference type="ARBA" id="ARBA00000085"/>
    </source>
</evidence>
<protein>
    <recommendedName>
        <fullName evidence="10">Sensory/regulatory protein RpfC</fullName>
        <ecNumber evidence="2">2.7.13.3</ecNumber>
    </recommendedName>
</protein>
<dbReference type="EMBL" id="CP003221">
    <property type="protein sequence ID" value="EGJ49455.1"/>
    <property type="molecule type" value="Genomic_DNA"/>
</dbReference>
<dbReference type="InterPro" id="IPR036890">
    <property type="entry name" value="HATPase_C_sf"/>
</dbReference>
<dbReference type="PROSITE" id="PS50110">
    <property type="entry name" value="RESPONSE_REGULATORY"/>
    <property type="match status" value="1"/>
</dbReference>
<gene>
    <name evidence="15" type="ORF">Desaf_1112</name>
</gene>
<dbReference type="SMART" id="SM00388">
    <property type="entry name" value="HisKA"/>
    <property type="match status" value="1"/>
</dbReference>
<keyword evidence="6 15" id="KW-0418">Kinase</keyword>
<dbReference type="InterPro" id="IPR000014">
    <property type="entry name" value="PAS"/>
</dbReference>
<dbReference type="FunFam" id="1.10.287.130:FF:000002">
    <property type="entry name" value="Two-component osmosensing histidine kinase"/>
    <property type="match status" value="1"/>
</dbReference>
<evidence type="ECO:0000256" key="3">
    <source>
        <dbReference type="ARBA" id="ARBA00022553"/>
    </source>
</evidence>
<dbReference type="Pfam" id="PF00072">
    <property type="entry name" value="Response_reg"/>
    <property type="match status" value="1"/>
</dbReference>
<keyword evidence="3 11" id="KW-0597">Phosphoprotein</keyword>
<dbReference type="Gene3D" id="1.10.287.130">
    <property type="match status" value="1"/>
</dbReference>
<dbReference type="PRINTS" id="PR00344">
    <property type="entry name" value="BCTRLSENSOR"/>
</dbReference>
<dbReference type="SMART" id="SM00448">
    <property type="entry name" value="REC"/>
    <property type="match status" value="1"/>
</dbReference>
<dbReference type="InterPro" id="IPR035965">
    <property type="entry name" value="PAS-like_dom_sf"/>
</dbReference>
<dbReference type="SUPFAM" id="SSF47384">
    <property type="entry name" value="Homodimeric domain of signal transducing histidine kinase"/>
    <property type="match status" value="1"/>
</dbReference>
<keyword evidence="5" id="KW-0547">Nucleotide-binding</keyword>
<sequence>MNRKVPPEIDPACRQGLQSRRYVFPEAIADAIQPSLEAAIASMPDGVMVFDAELRLARANPAARRIFGLGSEECRLSVTDLALVLLPARLGGTPLSVEDMPWMRAWRGEAVASERLMANVGGQTRHLLCSAAPIASGPDGRLGVVVTVRDISDQIDADSQREALLLELRLAKAAAEDASRAKSLFLANMSHEIRTPLNGIMGMTELALAKEPRKEVRQYLELLKQSAHSLLDIVNDILDLSRVESGETQLVLREFVVRDELEAAVRPLALSAKQKGLAFSMDVAPDVPEILTGDPQRLRQIMINLTGNAVKFTRQGGIAVLVDIDALDRDPRGGKVLMHAQVRDTGIGIAPEHLANVFERFFTTAALDCPDSGGTGLGLAISRRLVEMMDGEIWVESVQGRGSTFHFTARLGLGEDRVRRFPPGPPAGQEPGTASPLRILLAEDNAINQLVLMDQLEARGYMTDLAHNGLEALRMLSVGDYDLVLMDVRMPEVDGEEAVRRIRAGETGNPDIPVVALTACALEGDRERLLACGMDDYLAKPVDMEALDRLLARFAF</sequence>
<dbReference type="FunFam" id="3.30.565.10:FF:000010">
    <property type="entry name" value="Sensor histidine kinase RcsC"/>
    <property type="match status" value="1"/>
</dbReference>
<dbReference type="InterPro" id="IPR013656">
    <property type="entry name" value="PAS_4"/>
</dbReference>
<dbReference type="Gene3D" id="3.30.565.10">
    <property type="entry name" value="Histidine kinase-like ATPase, C-terminal domain"/>
    <property type="match status" value="1"/>
</dbReference>
<evidence type="ECO:0000256" key="5">
    <source>
        <dbReference type="ARBA" id="ARBA00022741"/>
    </source>
</evidence>
<dbReference type="PANTHER" id="PTHR45339">
    <property type="entry name" value="HYBRID SIGNAL TRANSDUCTION HISTIDINE KINASE J"/>
    <property type="match status" value="1"/>
</dbReference>
<evidence type="ECO:0000256" key="11">
    <source>
        <dbReference type="PROSITE-ProRule" id="PRU00169"/>
    </source>
</evidence>
<dbReference type="CDD" id="cd00082">
    <property type="entry name" value="HisKA"/>
    <property type="match status" value="1"/>
</dbReference>
<evidence type="ECO:0000256" key="2">
    <source>
        <dbReference type="ARBA" id="ARBA00012438"/>
    </source>
</evidence>
<evidence type="ECO:0000259" key="13">
    <source>
        <dbReference type="PROSITE" id="PS50110"/>
    </source>
</evidence>
<reference evidence="15 16" key="1">
    <citation type="journal article" date="2011" name="J. Bacteriol.">
        <title>Genome sequence of the mercury-methylating and pleomorphic Desulfovibrio africanus Strain Walvis Bay.</title>
        <authorList>
            <person name="Brown S.D."/>
            <person name="Wall J.D."/>
            <person name="Kucken A.M."/>
            <person name="Gilmour C.C."/>
            <person name="Podar M."/>
            <person name="Brandt C.C."/>
            <person name="Teshima H."/>
            <person name="Detter J.C."/>
            <person name="Han C.S."/>
            <person name="Land M.L."/>
            <person name="Lucas S."/>
            <person name="Han J."/>
            <person name="Pennacchio L."/>
            <person name="Nolan M."/>
            <person name="Pitluck S."/>
            <person name="Woyke T."/>
            <person name="Goodwin L."/>
            <person name="Palumbo A.V."/>
            <person name="Elias D.A."/>
        </authorList>
    </citation>
    <scope>NUCLEOTIDE SEQUENCE [LARGE SCALE GENOMIC DNA]</scope>
    <source>
        <strain evidence="15 16">Walvis Bay</strain>
    </source>
</reference>
<proteinExistence type="predicted"/>
<dbReference type="PROSITE" id="PS50109">
    <property type="entry name" value="HIS_KIN"/>
    <property type="match status" value="1"/>
</dbReference>
<dbReference type="GO" id="GO:0005524">
    <property type="term" value="F:ATP binding"/>
    <property type="evidence" value="ECO:0007669"/>
    <property type="project" value="UniProtKB-KW"/>
</dbReference>
<dbReference type="EC" id="2.7.13.3" evidence="2"/>
<dbReference type="RefSeq" id="WP_014259263.1">
    <property type="nucleotide sequence ID" value="NC_016629.1"/>
</dbReference>
<evidence type="ECO:0000256" key="9">
    <source>
        <dbReference type="ARBA" id="ARBA00064003"/>
    </source>
</evidence>
<dbReference type="CDD" id="cd17546">
    <property type="entry name" value="REC_hyHK_CKI1_RcsC-like"/>
    <property type="match status" value="1"/>
</dbReference>
<feature type="domain" description="PAS" evidence="14">
    <location>
        <begin position="32"/>
        <end position="73"/>
    </location>
</feature>
<dbReference type="SMART" id="SM00387">
    <property type="entry name" value="HATPase_c"/>
    <property type="match status" value="1"/>
</dbReference>
<dbReference type="InterPro" id="IPR005467">
    <property type="entry name" value="His_kinase_dom"/>
</dbReference>
<evidence type="ECO:0000256" key="6">
    <source>
        <dbReference type="ARBA" id="ARBA00022777"/>
    </source>
</evidence>
<evidence type="ECO:0000313" key="15">
    <source>
        <dbReference type="EMBL" id="EGJ49455.1"/>
    </source>
</evidence>
<evidence type="ECO:0000256" key="7">
    <source>
        <dbReference type="ARBA" id="ARBA00022840"/>
    </source>
</evidence>
<dbReference type="SUPFAM" id="SSF55785">
    <property type="entry name" value="PYP-like sensor domain (PAS domain)"/>
    <property type="match status" value="1"/>
</dbReference>
<dbReference type="HOGENOM" id="CLU_000445_114_15_7"/>
<keyword evidence="4" id="KW-0808">Transferase</keyword>
<dbReference type="STRING" id="690850.Desaf_1112"/>
<dbReference type="InterPro" id="IPR003594">
    <property type="entry name" value="HATPase_dom"/>
</dbReference>
<dbReference type="KEGG" id="daf:Desaf_1112"/>
<accession>F3YX67</accession>
<dbReference type="InterPro" id="IPR004358">
    <property type="entry name" value="Sig_transdc_His_kin-like_C"/>
</dbReference>
<dbReference type="PANTHER" id="PTHR45339:SF1">
    <property type="entry name" value="HYBRID SIGNAL TRANSDUCTION HISTIDINE KINASE J"/>
    <property type="match status" value="1"/>
</dbReference>
<evidence type="ECO:0000313" key="16">
    <source>
        <dbReference type="Proteomes" id="UP000007844"/>
    </source>
</evidence>
<comment type="catalytic activity">
    <reaction evidence="1">
        <text>ATP + protein L-histidine = ADP + protein N-phospho-L-histidine.</text>
        <dbReference type="EC" id="2.7.13.3"/>
    </reaction>
</comment>
<evidence type="ECO:0000256" key="8">
    <source>
        <dbReference type="ARBA" id="ARBA00023012"/>
    </source>
</evidence>
<name>F3YX67_DESAF</name>
<feature type="domain" description="Histidine kinase" evidence="12">
    <location>
        <begin position="188"/>
        <end position="413"/>
    </location>
</feature>
<dbReference type="Proteomes" id="UP000007844">
    <property type="component" value="Chromosome"/>
</dbReference>
<evidence type="ECO:0000256" key="4">
    <source>
        <dbReference type="ARBA" id="ARBA00022679"/>
    </source>
</evidence>
<dbReference type="Gene3D" id="3.30.450.20">
    <property type="entry name" value="PAS domain"/>
    <property type="match status" value="1"/>
</dbReference>
<dbReference type="InterPro" id="IPR001789">
    <property type="entry name" value="Sig_transdc_resp-reg_receiver"/>
</dbReference>
<keyword evidence="8" id="KW-0902">Two-component regulatory system</keyword>
<dbReference type="Pfam" id="PF00512">
    <property type="entry name" value="HisKA"/>
    <property type="match status" value="1"/>
</dbReference>
<dbReference type="InterPro" id="IPR011006">
    <property type="entry name" value="CheY-like_superfamily"/>
</dbReference>
<organism evidence="15 16">
    <name type="scientific">Desulfocurvibacter africanus subsp. africanus str. Walvis Bay</name>
    <dbReference type="NCBI Taxonomy" id="690850"/>
    <lineage>
        <taxon>Bacteria</taxon>
        <taxon>Pseudomonadati</taxon>
        <taxon>Thermodesulfobacteriota</taxon>
        <taxon>Desulfovibrionia</taxon>
        <taxon>Desulfovibrionales</taxon>
        <taxon>Desulfovibrionaceae</taxon>
        <taxon>Desulfocurvibacter</taxon>
    </lineage>
</organism>
<dbReference type="PROSITE" id="PS50112">
    <property type="entry name" value="PAS"/>
    <property type="match status" value="1"/>
</dbReference>